<sequence length="113" mass="12517">MSSIPHGSSEPSLLVSPLWSLELRVICGILPSWPIFEVPPGPGLWFHALVPNSPPSGSQWPIFRLPMALWFPMAHPLVPNGPSSVVPPLVISLEFLVLLWFWALPQDCLLSYL</sequence>
<organism evidence="1 2">
    <name type="scientific">Rhizopogon vinicolor AM-OR11-026</name>
    <dbReference type="NCBI Taxonomy" id="1314800"/>
    <lineage>
        <taxon>Eukaryota</taxon>
        <taxon>Fungi</taxon>
        <taxon>Dikarya</taxon>
        <taxon>Basidiomycota</taxon>
        <taxon>Agaricomycotina</taxon>
        <taxon>Agaricomycetes</taxon>
        <taxon>Agaricomycetidae</taxon>
        <taxon>Boletales</taxon>
        <taxon>Suillineae</taxon>
        <taxon>Rhizopogonaceae</taxon>
        <taxon>Rhizopogon</taxon>
    </lineage>
</organism>
<protein>
    <submittedName>
        <fullName evidence="1">Uncharacterized protein</fullName>
    </submittedName>
</protein>
<reference evidence="1 2" key="1">
    <citation type="submission" date="2016-06" db="EMBL/GenBank/DDBJ databases">
        <title>Comparative genomics of the ectomycorrhizal sister species Rhizopogon vinicolor and Rhizopogon vesiculosus (Basidiomycota: Boletales) reveals a divergence of the mating type B locus.</title>
        <authorList>
            <consortium name="DOE Joint Genome Institute"/>
            <person name="Mujic A.B."/>
            <person name="Kuo A."/>
            <person name="Tritt A."/>
            <person name="Lipzen A."/>
            <person name="Chen C."/>
            <person name="Johnson J."/>
            <person name="Sharma A."/>
            <person name="Barry K."/>
            <person name="Grigoriev I.V."/>
            <person name="Spatafora J.W."/>
        </authorList>
    </citation>
    <scope>NUCLEOTIDE SEQUENCE [LARGE SCALE GENOMIC DNA]</scope>
    <source>
        <strain evidence="1 2">AM-OR11-026</strain>
    </source>
</reference>
<proteinExistence type="predicted"/>
<gene>
    <name evidence="1" type="ORF">K503DRAFT_806040</name>
</gene>
<dbReference type="AlphaFoldDB" id="A0A1B7MFV5"/>
<dbReference type="InParanoid" id="A0A1B7MFV5"/>
<evidence type="ECO:0000313" key="2">
    <source>
        <dbReference type="Proteomes" id="UP000092154"/>
    </source>
</evidence>
<dbReference type="Proteomes" id="UP000092154">
    <property type="component" value="Unassembled WGS sequence"/>
</dbReference>
<evidence type="ECO:0000313" key="1">
    <source>
        <dbReference type="EMBL" id="OAX31473.1"/>
    </source>
</evidence>
<accession>A0A1B7MFV5</accession>
<name>A0A1B7MFV5_9AGAM</name>
<dbReference type="EMBL" id="KV449385">
    <property type="protein sequence ID" value="OAX31473.1"/>
    <property type="molecule type" value="Genomic_DNA"/>
</dbReference>
<keyword evidence="2" id="KW-1185">Reference proteome</keyword>